<dbReference type="RefSeq" id="XP_033447170.1">
    <property type="nucleotide sequence ID" value="XM_033587948.1"/>
</dbReference>
<organism evidence="2 3">
    <name type="scientific">Didymella exigua CBS 183.55</name>
    <dbReference type="NCBI Taxonomy" id="1150837"/>
    <lineage>
        <taxon>Eukaryota</taxon>
        <taxon>Fungi</taxon>
        <taxon>Dikarya</taxon>
        <taxon>Ascomycota</taxon>
        <taxon>Pezizomycotina</taxon>
        <taxon>Dothideomycetes</taxon>
        <taxon>Pleosporomycetidae</taxon>
        <taxon>Pleosporales</taxon>
        <taxon>Pleosporineae</taxon>
        <taxon>Didymellaceae</taxon>
        <taxon>Didymella</taxon>
    </lineage>
</organism>
<accession>A0A6A5RIJ6</accession>
<keyword evidence="3" id="KW-1185">Reference proteome</keyword>
<keyword evidence="1" id="KW-0812">Transmembrane</keyword>
<evidence type="ECO:0000313" key="3">
    <source>
        <dbReference type="Proteomes" id="UP000800082"/>
    </source>
</evidence>
<sequence length="86" mass="9235">MSCYRSQLPQGPGSISVTFSNFTTVITLLFITLLFTSLYPTPGQVLPVACHDLNCTAIAAYNPSRKQSTRPTISHVCGVPNPMSCA</sequence>
<keyword evidence="1" id="KW-0472">Membrane</keyword>
<proteinExistence type="predicted"/>
<feature type="transmembrane region" description="Helical" evidence="1">
    <location>
        <begin position="15"/>
        <end position="35"/>
    </location>
</feature>
<dbReference type="AlphaFoldDB" id="A0A6A5RIJ6"/>
<gene>
    <name evidence="2" type="ORF">M421DRAFT_186924</name>
</gene>
<evidence type="ECO:0000313" key="2">
    <source>
        <dbReference type="EMBL" id="KAF1926918.1"/>
    </source>
</evidence>
<keyword evidence="1" id="KW-1133">Transmembrane helix</keyword>
<name>A0A6A5RIJ6_9PLEO</name>
<dbReference type="GeneID" id="54345595"/>
<protein>
    <submittedName>
        <fullName evidence="2">Uncharacterized protein</fullName>
    </submittedName>
</protein>
<dbReference type="EMBL" id="ML978974">
    <property type="protein sequence ID" value="KAF1926918.1"/>
    <property type="molecule type" value="Genomic_DNA"/>
</dbReference>
<evidence type="ECO:0000256" key="1">
    <source>
        <dbReference type="SAM" id="Phobius"/>
    </source>
</evidence>
<dbReference type="Proteomes" id="UP000800082">
    <property type="component" value="Unassembled WGS sequence"/>
</dbReference>
<reference evidence="2" key="1">
    <citation type="journal article" date="2020" name="Stud. Mycol.">
        <title>101 Dothideomycetes genomes: a test case for predicting lifestyles and emergence of pathogens.</title>
        <authorList>
            <person name="Haridas S."/>
            <person name="Albert R."/>
            <person name="Binder M."/>
            <person name="Bloem J."/>
            <person name="Labutti K."/>
            <person name="Salamov A."/>
            <person name="Andreopoulos B."/>
            <person name="Baker S."/>
            <person name="Barry K."/>
            <person name="Bills G."/>
            <person name="Bluhm B."/>
            <person name="Cannon C."/>
            <person name="Castanera R."/>
            <person name="Culley D."/>
            <person name="Daum C."/>
            <person name="Ezra D."/>
            <person name="Gonzalez J."/>
            <person name="Henrissat B."/>
            <person name="Kuo A."/>
            <person name="Liang C."/>
            <person name="Lipzen A."/>
            <person name="Lutzoni F."/>
            <person name="Magnuson J."/>
            <person name="Mondo S."/>
            <person name="Nolan M."/>
            <person name="Ohm R."/>
            <person name="Pangilinan J."/>
            <person name="Park H.-J."/>
            <person name="Ramirez L."/>
            <person name="Alfaro M."/>
            <person name="Sun H."/>
            <person name="Tritt A."/>
            <person name="Yoshinaga Y."/>
            <person name="Zwiers L.-H."/>
            <person name="Turgeon B."/>
            <person name="Goodwin S."/>
            <person name="Spatafora J."/>
            <person name="Crous P."/>
            <person name="Grigoriev I."/>
        </authorList>
    </citation>
    <scope>NUCLEOTIDE SEQUENCE</scope>
    <source>
        <strain evidence="2">CBS 183.55</strain>
    </source>
</reference>